<evidence type="ECO:0000313" key="3">
    <source>
        <dbReference type="EMBL" id="CAD8729677.1"/>
    </source>
</evidence>
<gene>
    <name evidence="3" type="ORF">PDEL0327_LOCUS1170</name>
</gene>
<feature type="region of interest" description="Disordered" evidence="2">
    <location>
        <begin position="20"/>
        <end position="45"/>
    </location>
</feature>
<feature type="region of interest" description="Disordered" evidence="2">
    <location>
        <begin position="189"/>
        <end position="209"/>
    </location>
</feature>
<dbReference type="EMBL" id="HBFG01001543">
    <property type="protein sequence ID" value="CAD8729677.1"/>
    <property type="molecule type" value="Transcribed_RNA"/>
</dbReference>
<organism evidence="3">
    <name type="scientific">Pseudo-nitzschia delicatissima</name>
    <dbReference type="NCBI Taxonomy" id="44447"/>
    <lineage>
        <taxon>Eukaryota</taxon>
        <taxon>Sar</taxon>
        <taxon>Stramenopiles</taxon>
        <taxon>Ochrophyta</taxon>
        <taxon>Bacillariophyta</taxon>
        <taxon>Bacillariophyceae</taxon>
        <taxon>Bacillariophycidae</taxon>
        <taxon>Bacillariales</taxon>
        <taxon>Bacillariaceae</taxon>
        <taxon>Pseudo-nitzschia</taxon>
    </lineage>
</organism>
<feature type="coiled-coil region" evidence="1">
    <location>
        <begin position="82"/>
        <end position="142"/>
    </location>
</feature>
<evidence type="ECO:0000256" key="2">
    <source>
        <dbReference type="SAM" id="MobiDB-lite"/>
    </source>
</evidence>
<proteinExistence type="predicted"/>
<feature type="compositionally biased region" description="Acidic residues" evidence="2">
    <location>
        <begin position="189"/>
        <end position="198"/>
    </location>
</feature>
<protein>
    <submittedName>
        <fullName evidence="3">Uncharacterized protein</fullName>
    </submittedName>
</protein>
<keyword evidence="1" id="KW-0175">Coiled coil</keyword>
<accession>A0A7S0XQH0</accession>
<sequence>MQLVIPIEDSSSGNSICNHCIDENPETSDAENHPTSPSVERNEVNDGILSAELRDQFESMKSIWRQARRGHNELGPPSSNDSIQTREKRIRLREDLKRKEREVAVETAIKVQNEIRTWQNGIADLEALLAAEEEQALNEETVEWEGVPQEEDNGPLGIREIEFVRGMNNAPRQIPPQVRFPFLPRAVPTEDEIEEEEDHATMPTTAPRA</sequence>
<name>A0A7S0XQH0_9STRA</name>
<reference evidence="3" key="1">
    <citation type="submission" date="2021-01" db="EMBL/GenBank/DDBJ databases">
        <authorList>
            <person name="Corre E."/>
            <person name="Pelletier E."/>
            <person name="Niang G."/>
            <person name="Scheremetjew M."/>
            <person name="Finn R."/>
            <person name="Kale V."/>
            <person name="Holt S."/>
            <person name="Cochrane G."/>
            <person name="Meng A."/>
            <person name="Brown T."/>
            <person name="Cohen L."/>
        </authorList>
    </citation>
    <scope>NUCLEOTIDE SEQUENCE</scope>
    <source>
        <strain evidence="3">B596</strain>
    </source>
</reference>
<dbReference type="AlphaFoldDB" id="A0A7S0XQH0"/>
<evidence type="ECO:0000256" key="1">
    <source>
        <dbReference type="SAM" id="Coils"/>
    </source>
</evidence>